<proteinExistence type="inferred from homology"/>
<comment type="subcellular location">
    <subcellularLocation>
        <location evidence="1">Membrane</location>
        <topology evidence="1">Multi-pass membrane protein</topology>
    </subcellularLocation>
</comment>
<dbReference type="InterPro" id="IPR022764">
    <property type="entry name" value="Peptidase_S54_rhomboid_dom"/>
</dbReference>
<dbReference type="AlphaFoldDB" id="A0A7X0VRZ6"/>
<feature type="transmembrane region" description="Helical" evidence="7">
    <location>
        <begin position="224"/>
        <end position="243"/>
    </location>
</feature>
<sequence length="326" mass="36493">MEKFEKLFFNILSKEAGFFMKDYHSKYSDKDKWIGVLDLGESIYTVIVTTDVEESINYNEAKEFLGRAFNKPYSLNSVIVTNGDYILIDKESYKNKLIFSLGDQKISYCHESCKPLGQIIDKMVKVDITPKEKINKYKATYILISLNILIYLVSVIKARNLFEIDIYTLANMGAKVNVLINDGQVWRLITAAFLHGGLVHIGFNMMALNVIGPQVEKIYGWKKYLIIYFLSALGGSLLSYMLSPQSISVGASGAVFGLLGSMLVFGVINKKSIGKSFMMNIIEVIVLNIIIGLSVPNIDNFGHFGGLILGGLTALIFYWLGKKEAH</sequence>
<gene>
    <name evidence="9" type="ORF">H7E68_14530</name>
</gene>
<evidence type="ECO:0000256" key="7">
    <source>
        <dbReference type="SAM" id="Phobius"/>
    </source>
</evidence>
<keyword evidence="3 7" id="KW-0812">Transmembrane</keyword>
<protein>
    <submittedName>
        <fullName evidence="9">Rhomboid family intramembrane serine protease</fullName>
    </submittedName>
</protein>
<dbReference type="RefSeq" id="WP_185165069.1">
    <property type="nucleotide sequence ID" value="NZ_JACKWY010000009.1"/>
</dbReference>
<dbReference type="PANTHER" id="PTHR43731:SF14">
    <property type="entry name" value="PRESENILIN-ASSOCIATED RHOMBOID-LIKE PROTEIN, MITOCHONDRIAL"/>
    <property type="match status" value="1"/>
</dbReference>
<dbReference type="Gene3D" id="1.20.1540.10">
    <property type="entry name" value="Rhomboid-like"/>
    <property type="match status" value="1"/>
</dbReference>
<evidence type="ECO:0000313" key="10">
    <source>
        <dbReference type="Proteomes" id="UP000585258"/>
    </source>
</evidence>
<comment type="caution">
    <text evidence="9">The sequence shown here is derived from an EMBL/GenBank/DDBJ whole genome shotgun (WGS) entry which is preliminary data.</text>
</comment>
<evidence type="ECO:0000256" key="1">
    <source>
        <dbReference type="ARBA" id="ARBA00004141"/>
    </source>
</evidence>
<keyword evidence="5 7" id="KW-1133">Transmembrane helix</keyword>
<feature type="transmembrane region" description="Helical" evidence="7">
    <location>
        <begin position="301"/>
        <end position="320"/>
    </location>
</feature>
<dbReference type="InterPro" id="IPR050925">
    <property type="entry name" value="Rhomboid_protease_S54"/>
</dbReference>
<evidence type="ECO:0000256" key="5">
    <source>
        <dbReference type="ARBA" id="ARBA00022989"/>
    </source>
</evidence>
<dbReference type="Proteomes" id="UP000585258">
    <property type="component" value="Unassembled WGS sequence"/>
</dbReference>
<dbReference type="InterPro" id="IPR035952">
    <property type="entry name" value="Rhomboid-like_sf"/>
</dbReference>
<keyword evidence="6 7" id="KW-0472">Membrane</keyword>
<feature type="transmembrane region" description="Helical" evidence="7">
    <location>
        <begin position="249"/>
        <end position="268"/>
    </location>
</feature>
<accession>A0A7X0VRZ6</accession>
<evidence type="ECO:0000256" key="4">
    <source>
        <dbReference type="ARBA" id="ARBA00022801"/>
    </source>
</evidence>
<name>A0A7X0VRZ6_9CLOT</name>
<feature type="transmembrane region" description="Helical" evidence="7">
    <location>
        <begin position="185"/>
        <end position="212"/>
    </location>
</feature>
<dbReference type="PANTHER" id="PTHR43731">
    <property type="entry name" value="RHOMBOID PROTEASE"/>
    <property type="match status" value="1"/>
</dbReference>
<dbReference type="Pfam" id="PF01694">
    <property type="entry name" value="Rhomboid"/>
    <property type="match status" value="1"/>
</dbReference>
<feature type="domain" description="Peptidase S54 rhomboid" evidence="8">
    <location>
        <begin position="183"/>
        <end position="318"/>
    </location>
</feature>
<evidence type="ECO:0000313" key="9">
    <source>
        <dbReference type="EMBL" id="MBB6715919.1"/>
    </source>
</evidence>
<dbReference type="GO" id="GO:0006508">
    <property type="term" value="P:proteolysis"/>
    <property type="evidence" value="ECO:0007669"/>
    <property type="project" value="UniProtKB-KW"/>
</dbReference>
<keyword evidence="4" id="KW-0378">Hydrolase</keyword>
<evidence type="ECO:0000256" key="3">
    <source>
        <dbReference type="ARBA" id="ARBA00022692"/>
    </source>
</evidence>
<dbReference type="GO" id="GO:0016020">
    <property type="term" value="C:membrane"/>
    <property type="evidence" value="ECO:0007669"/>
    <property type="project" value="UniProtKB-SubCell"/>
</dbReference>
<feature type="transmembrane region" description="Helical" evidence="7">
    <location>
        <begin position="139"/>
        <end position="156"/>
    </location>
</feature>
<dbReference type="GO" id="GO:0004252">
    <property type="term" value="F:serine-type endopeptidase activity"/>
    <property type="evidence" value="ECO:0007669"/>
    <property type="project" value="InterPro"/>
</dbReference>
<keyword evidence="9" id="KW-0645">Protease</keyword>
<reference evidence="9 10" key="1">
    <citation type="submission" date="2020-08" db="EMBL/GenBank/DDBJ databases">
        <title>Clostridia isolated from Swiss meat.</title>
        <authorList>
            <person name="Wambui J."/>
            <person name="Stevens M.J.A."/>
            <person name="Stephan R."/>
        </authorList>
    </citation>
    <scope>NUCLEOTIDE SEQUENCE [LARGE SCALE GENOMIC DNA]</scope>
    <source>
        <strain evidence="9 10">CM001</strain>
    </source>
</reference>
<evidence type="ECO:0000256" key="6">
    <source>
        <dbReference type="ARBA" id="ARBA00023136"/>
    </source>
</evidence>
<dbReference type="SUPFAM" id="SSF144091">
    <property type="entry name" value="Rhomboid-like"/>
    <property type="match status" value="1"/>
</dbReference>
<evidence type="ECO:0000259" key="8">
    <source>
        <dbReference type="Pfam" id="PF01694"/>
    </source>
</evidence>
<comment type="similarity">
    <text evidence="2">Belongs to the peptidase S54 family.</text>
</comment>
<feature type="transmembrane region" description="Helical" evidence="7">
    <location>
        <begin position="277"/>
        <end position="295"/>
    </location>
</feature>
<organism evidence="9 10">
    <name type="scientific">Clostridium gasigenes</name>
    <dbReference type="NCBI Taxonomy" id="94869"/>
    <lineage>
        <taxon>Bacteria</taxon>
        <taxon>Bacillati</taxon>
        <taxon>Bacillota</taxon>
        <taxon>Clostridia</taxon>
        <taxon>Eubacteriales</taxon>
        <taxon>Clostridiaceae</taxon>
        <taxon>Clostridium</taxon>
    </lineage>
</organism>
<dbReference type="EMBL" id="JACKWY010000009">
    <property type="protein sequence ID" value="MBB6715919.1"/>
    <property type="molecule type" value="Genomic_DNA"/>
</dbReference>
<evidence type="ECO:0000256" key="2">
    <source>
        <dbReference type="ARBA" id="ARBA00009045"/>
    </source>
</evidence>